<keyword evidence="2 6" id="KW-0812">Transmembrane</keyword>
<evidence type="ECO:0000259" key="7">
    <source>
        <dbReference type="PROSITE" id="PS50929"/>
    </source>
</evidence>
<evidence type="ECO:0000256" key="6">
    <source>
        <dbReference type="SAM" id="Phobius"/>
    </source>
</evidence>
<dbReference type="GO" id="GO:0005524">
    <property type="term" value="F:ATP binding"/>
    <property type="evidence" value="ECO:0007669"/>
    <property type="project" value="InterPro"/>
</dbReference>
<dbReference type="InterPro" id="IPR011527">
    <property type="entry name" value="ABC1_TM_dom"/>
</dbReference>
<protein>
    <recommendedName>
        <fullName evidence="7">ABC transmembrane type-1 domain-containing protein</fullName>
    </recommendedName>
</protein>
<gene>
    <name evidence="8" type="ORF">D9611_014797</name>
</gene>
<sequence length="346" mass="36891">MHDAPRAPSFNSLTSPCLDWLTTGLRSKPSRKDDTMASDPLAFDTASKSDTLLDNPSQEKGLGDESRAIPGKDATAEETEVAPVSLAQLFSSIIGSRTKFELFIDALVLSAPLQQGSAQPLMALLFGNLTNDFVKFGIISKQADSGNATATALLPEAAKAFKHTAALDASYLAYIGVSMFAVTYAYMYIWVYTGEVNAKRVGAGEVATRIQTDTHLVQQGISEKVAIIVTCFGSFFSGYILAYIRSWRLALALSAMLPAIAITGGVMAKFIGLYMQLSLDHIAESGNLAEEVISTIRTAQAFGTQKKLSAIYNGHIAQSKRLTLKAAIWNGGGSQSSFSSSTADMA</sequence>
<keyword evidence="3 6" id="KW-1133">Transmembrane helix</keyword>
<evidence type="ECO:0000256" key="4">
    <source>
        <dbReference type="ARBA" id="ARBA00023136"/>
    </source>
</evidence>
<dbReference type="SUPFAM" id="SSF90123">
    <property type="entry name" value="ABC transporter transmembrane region"/>
    <property type="match status" value="1"/>
</dbReference>
<evidence type="ECO:0000313" key="9">
    <source>
        <dbReference type="Proteomes" id="UP000541558"/>
    </source>
</evidence>
<feature type="transmembrane region" description="Helical" evidence="6">
    <location>
        <begin position="225"/>
        <end position="244"/>
    </location>
</feature>
<evidence type="ECO:0000313" key="8">
    <source>
        <dbReference type="EMBL" id="KAF5337586.1"/>
    </source>
</evidence>
<comment type="caution">
    <text evidence="8">The sequence shown here is derived from an EMBL/GenBank/DDBJ whole genome shotgun (WGS) entry which is preliminary data.</text>
</comment>
<dbReference type="PANTHER" id="PTHR24222:SF76">
    <property type="entry name" value="MYCOBACTIN IMPORT ATP-BINDING_PERMEASE PROTEIN IRTB"/>
    <property type="match status" value="1"/>
</dbReference>
<evidence type="ECO:0000256" key="1">
    <source>
        <dbReference type="ARBA" id="ARBA00004141"/>
    </source>
</evidence>
<dbReference type="GO" id="GO:0140359">
    <property type="term" value="F:ABC-type transporter activity"/>
    <property type="evidence" value="ECO:0007669"/>
    <property type="project" value="InterPro"/>
</dbReference>
<dbReference type="InterPro" id="IPR039421">
    <property type="entry name" value="Type_1_exporter"/>
</dbReference>
<name>A0A8H5FI31_9AGAR</name>
<dbReference type="CDD" id="cd18577">
    <property type="entry name" value="ABC_6TM_Pgp_ABCB1_D1_like"/>
    <property type="match status" value="1"/>
</dbReference>
<comment type="subcellular location">
    <subcellularLocation>
        <location evidence="1">Membrane</location>
        <topology evidence="1">Multi-pass membrane protein</topology>
    </subcellularLocation>
</comment>
<keyword evidence="9" id="KW-1185">Reference proteome</keyword>
<feature type="domain" description="ABC transmembrane type-1" evidence="7">
    <location>
        <begin position="115"/>
        <end position="346"/>
    </location>
</feature>
<dbReference type="InterPro" id="IPR036640">
    <property type="entry name" value="ABC1_TM_sf"/>
</dbReference>
<organism evidence="8 9">
    <name type="scientific">Ephemerocybe angulata</name>
    <dbReference type="NCBI Taxonomy" id="980116"/>
    <lineage>
        <taxon>Eukaryota</taxon>
        <taxon>Fungi</taxon>
        <taxon>Dikarya</taxon>
        <taxon>Basidiomycota</taxon>
        <taxon>Agaricomycotina</taxon>
        <taxon>Agaricomycetes</taxon>
        <taxon>Agaricomycetidae</taxon>
        <taxon>Agaricales</taxon>
        <taxon>Agaricineae</taxon>
        <taxon>Psathyrellaceae</taxon>
        <taxon>Ephemerocybe</taxon>
    </lineage>
</organism>
<dbReference type="AlphaFoldDB" id="A0A8H5FI31"/>
<dbReference type="PROSITE" id="PS50929">
    <property type="entry name" value="ABC_TM1F"/>
    <property type="match status" value="1"/>
</dbReference>
<dbReference type="GO" id="GO:0005886">
    <property type="term" value="C:plasma membrane"/>
    <property type="evidence" value="ECO:0007669"/>
    <property type="project" value="TreeGrafter"/>
</dbReference>
<dbReference type="Proteomes" id="UP000541558">
    <property type="component" value="Unassembled WGS sequence"/>
</dbReference>
<evidence type="ECO:0000256" key="2">
    <source>
        <dbReference type="ARBA" id="ARBA00022692"/>
    </source>
</evidence>
<feature type="region of interest" description="Disordered" evidence="5">
    <location>
        <begin position="23"/>
        <end position="77"/>
    </location>
</feature>
<dbReference type="EMBL" id="JAACJK010000049">
    <property type="protein sequence ID" value="KAF5337586.1"/>
    <property type="molecule type" value="Genomic_DNA"/>
</dbReference>
<proteinExistence type="predicted"/>
<feature type="transmembrane region" description="Helical" evidence="6">
    <location>
        <begin position="171"/>
        <end position="191"/>
    </location>
</feature>
<reference evidence="8 9" key="1">
    <citation type="journal article" date="2020" name="ISME J.">
        <title>Uncovering the hidden diversity of litter-decomposition mechanisms in mushroom-forming fungi.</title>
        <authorList>
            <person name="Floudas D."/>
            <person name="Bentzer J."/>
            <person name="Ahren D."/>
            <person name="Johansson T."/>
            <person name="Persson P."/>
            <person name="Tunlid A."/>
        </authorList>
    </citation>
    <scope>NUCLEOTIDE SEQUENCE [LARGE SCALE GENOMIC DNA]</scope>
    <source>
        <strain evidence="8 9">CBS 175.51</strain>
    </source>
</reference>
<feature type="compositionally biased region" description="Polar residues" evidence="5">
    <location>
        <begin position="46"/>
        <end position="58"/>
    </location>
</feature>
<dbReference type="OrthoDB" id="6500128at2759"/>
<dbReference type="Pfam" id="PF00664">
    <property type="entry name" value="ABC_membrane"/>
    <property type="match status" value="1"/>
</dbReference>
<accession>A0A8H5FI31</accession>
<feature type="transmembrane region" description="Helical" evidence="6">
    <location>
        <begin position="250"/>
        <end position="271"/>
    </location>
</feature>
<evidence type="ECO:0000256" key="5">
    <source>
        <dbReference type="SAM" id="MobiDB-lite"/>
    </source>
</evidence>
<keyword evidence="4 6" id="KW-0472">Membrane</keyword>
<dbReference type="Gene3D" id="1.20.1560.10">
    <property type="entry name" value="ABC transporter type 1, transmembrane domain"/>
    <property type="match status" value="1"/>
</dbReference>
<evidence type="ECO:0000256" key="3">
    <source>
        <dbReference type="ARBA" id="ARBA00022989"/>
    </source>
</evidence>
<dbReference type="PANTHER" id="PTHR24222">
    <property type="entry name" value="ABC TRANSPORTER B FAMILY"/>
    <property type="match status" value="1"/>
</dbReference>